<evidence type="ECO:0000256" key="1">
    <source>
        <dbReference type="SAM" id="Phobius"/>
    </source>
</evidence>
<feature type="transmembrane region" description="Helical" evidence="1">
    <location>
        <begin position="36"/>
        <end position="55"/>
    </location>
</feature>
<keyword evidence="3" id="KW-1185">Reference proteome</keyword>
<evidence type="ECO:0000313" key="3">
    <source>
        <dbReference type="Proteomes" id="UP000664628"/>
    </source>
</evidence>
<evidence type="ECO:0000313" key="2">
    <source>
        <dbReference type="EMBL" id="MBO0948041.1"/>
    </source>
</evidence>
<gene>
    <name evidence="2" type="ORF">J2I46_05570</name>
</gene>
<dbReference type="Proteomes" id="UP000664628">
    <property type="component" value="Unassembled WGS sequence"/>
</dbReference>
<keyword evidence="1" id="KW-0812">Transmembrane</keyword>
<name>A0ABS3JDH0_9BACT</name>
<sequence>MTTGNKLIIGCLAALGALQFVHILRSENPAAPMYKYKFVTGVIMIVVAIAGYNWAKRNPPQR</sequence>
<protein>
    <submittedName>
        <fullName evidence="2">Uncharacterized protein</fullName>
    </submittedName>
</protein>
<accession>A0ABS3JDH0</accession>
<keyword evidence="1" id="KW-1133">Transmembrane helix</keyword>
<organism evidence="2 3">
    <name type="scientific">Fibrella forsythiae</name>
    <dbReference type="NCBI Taxonomy" id="2817061"/>
    <lineage>
        <taxon>Bacteria</taxon>
        <taxon>Pseudomonadati</taxon>
        <taxon>Bacteroidota</taxon>
        <taxon>Cytophagia</taxon>
        <taxon>Cytophagales</taxon>
        <taxon>Spirosomataceae</taxon>
        <taxon>Fibrella</taxon>
    </lineage>
</organism>
<comment type="caution">
    <text evidence="2">The sequence shown here is derived from an EMBL/GenBank/DDBJ whole genome shotgun (WGS) entry which is preliminary data.</text>
</comment>
<reference evidence="2 3" key="1">
    <citation type="submission" date="2021-03" db="EMBL/GenBank/DDBJ databases">
        <title>Fibrella sp. HMF5405 genome sequencing and assembly.</title>
        <authorList>
            <person name="Kang H."/>
            <person name="Kim H."/>
            <person name="Bae S."/>
            <person name="Joh K."/>
        </authorList>
    </citation>
    <scope>NUCLEOTIDE SEQUENCE [LARGE SCALE GENOMIC DNA]</scope>
    <source>
        <strain evidence="2 3">HMF5405</strain>
    </source>
</reference>
<dbReference type="EMBL" id="JAFMYW010000001">
    <property type="protein sequence ID" value="MBO0948041.1"/>
    <property type="molecule type" value="Genomic_DNA"/>
</dbReference>
<dbReference type="RefSeq" id="WP_207327939.1">
    <property type="nucleotide sequence ID" value="NZ_JAFMYW010000001.1"/>
</dbReference>
<keyword evidence="1" id="KW-0472">Membrane</keyword>
<proteinExistence type="predicted"/>